<protein>
    <submittedName>
        <fullName evidence="2">Uncharacterized protein</fullName>
    </submittedName>
</protein>
<dbReference type="EMBL" id="CP101527">
    <property type="protein sequence ID" value="UZW74738.1"/>
    <property type="molecule type" value="Genomic_DNA"/>
</dbReference>
<evidence type="ECO:0000313" key="3">
    <source>
        <dbReference type="Proteomes" id="UP001164472"/>
    </source>
</evidence>
<dbReference type="Proteomes" id="UP001164472">
    <property type="component" value="Chromosome"/>
</dbReference>
<feature type="transmembrane region" description="Helical" evidence="1">
    <location>
        <begin position="364"/>
        <end position="383"/>
    </location>
</feature>
<feature type="transmembrane region" description="Helical" evidence="1">
    <location>
        <begin position="398"/>
        <end position="414"/>
    </location>
</feature>
<dbReference type="KEGG" id="asem:NNL22_17215"/>
<evidence type="ECO:0000256" key="1">
    <source>
        <dbReference type="SAM" id="Phobius"/>
    </source>
</evidence>
<accession>A0A9E8KNU6</accession>
<dbReference type="AlphaFoldDB" id="A0A9E8KNU6"/>
<keyword evidence="1" id="KW-0472">Membrane</keyword>
<keyword evidence="1" id="KW-0812">Transmembrane</keyword>
<keyword evidence="1" id="KW-1133">Transmembrane helix</keyword>
<gene>
    <name evidence="2" type="ORF">NNL22_17215</name>
</gene>
<reference evidence="2" key="1">
    <citation type="submission" date="2022-07" db="EMBL/GenBank/DDBJ databases">
        <title>Alkalimarinus sp. nov., isolated from gut of a Alitta virens.</title>
        <authorList>
            <person name="Yang A.I."/>
            <person name="Shin N.-R."/>
        </authorList>
    </citation>
    <scope>NUCLEOTIDE SEQUENCE</scope>
    <source>
        <strain evidence="2">FA028</strain>
    </source>
</reference>
<name>A0A9E8KNU6_9ALTE</name>
<organism evidence="2 3">
    <name type="scientific">Alkalimarinus sediminis</name>
    <dbReference type="NCBI Taxonomy" id="1632866"/>
    <lineage>
        <taxon>Bacteria</taxon>
        <taxon>Pseudomonadati</taxon>
        <taxon>Pseudomonadota</taxon>
        <taxon>Gammaproteobacteria</taxon>
        <taxon>Alteromonadales</taxon>
        <taxon>Alteromonadaceae</taxon>
        <taxon>Alkalimarinus</taxon>
    </lineage>
</organism>
<proteinExistence type="predicted"/>
<feature type="transmembrane region" description="Helical" evidence="1">
    <location>
        <begin position="329"/>
        <end position="352"/>
    </location>
</feature>
<dbReference type="RefSeq" id="WP_251810165.1">
    <property type="nucleotide sequence ID" value="NZ_CP101527.1"/>
</dbReference>
<feature type="transmembrane region" description="Helical" evidence="1">
    <location>
        <begin position="20"/>
        <end position="39"/>
    </location>
</feature>
<keyword evidence="3" id="KW-1185">Reference proteome</keyword>
<evidence type="ECO:0000313" key="2">
    <source>
        <dbReference type="EMBL" id="UZW74738.1"/>
    </source>
</evidence>
<sequence length="446" mass="49834">MNVKSLISRRTLTRCKRTFVGAWLASLYIICVSAVIYSLSSFQIQNRLASIPKGNIENGEIFIDHQCKLPESAYSEAEGSTNSPLDSVITLSCIPLSDPKKIEYYTFGDILPTIEQNNLINSKINTAKEVDKALKELIDKTTRNIKNQQAIEAKLLAEINAKIAEIRKKDLSGHIAETRKSSESISKPLAQKIEDIKNTTSIDKHKSDDELNILKIADEANKQRLEEVLNILKIAAEANSQKIEEEVHFLRVAADENSQKVNNELSTIRTANVENINKLQSLLEAKAELLSTNHVFADILSNIEYYESFFEWVSKLLGTPPFWALPKSILTLLLVLSTGVLGSIIFVTVEFLKEPEYHIQNLTMYLFRPFLGMILALSMYVMLKAGQFTFVDDSNQNLSPFLVSFLGIISGMLAEEAYHRLTKTGGAMINGKSNGDQPTTQKGSLK</sequence>